<dbReference type="RefSeq" id="WP_139513822.1">
    <property type="nucleotide sequence ID" value="NZ_CP040896.1"/>
</dbReference>
<dbReference type="Pfam" id="PF13563">
    <property type="entry name" value="2_5_RNA_ligase2"/>
    <property type="match status" value="1"/>
</dbReference>
<dbReference type="EMBL" id="CP040896">
    <property type="protein sequence ID" value="QDA58820.1"/>
    <property type="molecule type" value="Genomic_DNA"/>
</dbReference>
<protein>
    <submittedName>
        <fullName evidence="1">2'-5' RNA ligase family protein</fullName>
    </submittedName>
</protein>
<dbReference type="Proteomes" id="UP000305398">
    <property type="component" value="Chromosome"/>
</dbReference>
<dbReference type="SUPFAM" id="SSF55144">
    <property type="entry name" value="LigT-like"/>
    <property type="match status" value="1"/>
</dbReference>
<gene>
    <name evidence="1" type="ORF">FHG12_01320</name>
</gene>
<evidence type="ECO:0000313" key="1">
    <source>
        <dbReference type="EMBL" id="QDA58820.1"/>
    </source>
</evidence>
<dbReference type="KEGG" id="hyj:FHG12_01320"/>
<dbReference type="GO" id="GO:0016874">
    <property type="term" value="F:ligase activity"/>
    <property type="evidence" value="ECO:0007669"/>
    <property type="project" value="UniProtKB-KW"/>
</dbReference>
<sequence>MQTPTLDAPLILTLELDEKSTAFFNELRRQHFPRERNYLDAHLTLFHHLPGHRFSEISEALALRCRTQPIIALAVTGVQFLGRGVAYALESHELQQLHRELQTQWLPDLTSQDQQKRRPHVTIQNKVTPEVARLLYQQLTAEFAPFEVLGTALQLWAYRGGPWDALRRLPLQEHKPQHK</sequence>
<dbReference type="AlphaFoldDB" id="A0A5B7ZV29"/>
<accession>A0A5B7ZV29</accession>
<evidence type="ECO:0000313" key="2">
    <source>
        <dbReference type="Proteomes" id="UP000305398"/>
    </source>
</evidence>
<dbReference type="OrthoDB" id="793003at2"/>
<keyword evidence="2" id="KW-1185">Reference proteome</keyword>
<dbReference type="Gene3D" id="3.90.1140.10">
    <property type="entry name" value="Cyclic phosphodiesterase"/>
    <property type="match status" value="1"/>
</dbReference>
<keyword evidence="1" id="KW-0436">Ligase</keyword>
<organism evidence="1 2">
    <name type="scientific">Hymenobacter jejuensis</name>
    <dbReference type="NCBI Taxonomy" id="2502781"/>
    <lineage>
        <taxon>Bacteria</taxon>
        <taxon>Pseudomonadati</taxon>
        <taxon>Bacteroidota</taxon>
        <taxon>Cytophagia</taxon>
        <taxon>Cytophagales</taxon>
        <taxon>Hymenobacteraceae</taxon>
        <taxon>Hymenobacter</taxon>
    </lineage>
</organism>
<reference evidence="1 2" key="1">
    <citation type="submission" date="2019-06" db="EMBL/GenBank/DDBJ databases">
        <authorList>
            <person name="Srinivasan S."/>
        </authorList>
    </citation>
    <scope>NUCLEOTIDE SEQUENCE [LARGE SCALE GENOMIC DNA]</scope>
    <source>
        <strain evidence="1 2">17J68-5</strain>
    </source>
</reference>
<proteinExistence type="predicted"/>
<name>A0A5B7ZV29_9BACT</name>
<dbReference type="InterPro" id="IPR009097">
    <property type="entry name" value="Cyclic_Pdiesterase"/>
</dbReference>